<dbReference type="Gramene" id="A02p23010.2_BraZ1">
    <property type="protein sequence ID" value="A02p23010.2_BraZ1.CDS.1"/>
    <property type="gene ID" value="A02g23010.2_BraZ1"/>
</dbReference>
<proteinExistence type="predicted"/>
<evidence type="ECO:0000313" key="2">
    <source>
        <dbReference type="Proteomes" id="UP000694005"/>
    </source>
</evidence>
<organism evidence="1 2">
    <name type="scientific">Brassica campestris</name>
    <name type="common">Field mustard</name>
    <dbReference type="NCBI Taxonomy" id="3711"/>
    <lineage>
        <taxon>Eukaryota</taxon>
        <taxon>Viridiplantae</taxon>
        <taxon>Streptophyta</taxon>
        <taxon>Embryophyta</taxon>
        <taxon>Tracheophyta</taxon>
        <taxon>Spermatophyta</taxon>
        <taxon>Magnoliopsida</taxon>
        <taxon>eudicotyledons</taxon>
        <taxon>Gunneridae</taxon>
        <taxon>Pentapetalae</taxon>
        <taxon>rosids</taxon>
        <taxon>malvids</taxon>
        <taxon>Brassicales</taxon>
        <taxon>Brassicaceae</taxon>
        <taxon>Brassiceae</taxon>
        <taxon>Brassica</taxon>
    </lineage>
</organism>
<dbReference type="Proteomes" id="UP000694005">
    <property type="component" value="Chromosome A02"/>
</dbReference>
<dbReference type="AlphaFoldDB" id="A0A8D9H7V6"/>
<name>A0A8D9H7V6_BRACM</name>
<evidence type="ECO:0000313" key="1">
    <source>
        <dbReference type="EMBL" id="CAG7893349.1"/>
    </source>
</evidence>
<protein>
    <submittedName>
        <fullName evidence="1">Uncharacterized protein</fullName>
    </submittedName>
</protein>
<feature type="non-terminal residue" evidence="1">
    <location>
        <position position="1"/>
    </location>
</feature>
<sequence length="71" mass="8102">QNRRDLYSDLQSVAFGFYLRHSRLRRRCMSGPSSDAAFFLLVGDRHLTPETTPSPSVLVCRHLVLLVLMVV</sequence>
<dbReference type="EMBL" id="LS974618">
    <property type="protein sequence ID" value="CAG7893349.1"/>
    <property type="molecule type" value="Genomic_DNA"/>
</dbReference>
<reference evidence="1 2" key="1">
    <citation type="submission" date="2021-07" db="EMBL/GenBank/DDBJ databases">
        <authorList>
            <consortium name="Genoscope - CEA"/>
            <person name="William W."/>
        </authorList>
    </citation>
    <scope>NUCLEOTIDE SEQUENCE [LARGE SCALE GENOMIC DNA]</scope>
</reference>
<accession>A0A8D9H7V6</accession>
<gene>
    <name evidence="1" type="ORF">BRAPAZ1V2_A02P23010.2</name>
</gene>